<reference evidence="2" key="1">
    <citation type="journal article" date="2019" name="Sci. Rep.">
        <title>Draft genome of Tanacetum cinerariifolium, the natural source of mosquito coil.</title>
        <authorList>
            <person name="Yamashiro T."/>
            <person name="Shiraishi A."/>
            <person name="Satake H."/>
            <person name="Nakayama K."/>
        </authorList>
    </citation>
    <scope>NUCLEOTIDE SEQUENCE</scope>
</reference>
<proteinExistence type="predicted"/>
<evidence type="ECO:0000256" key="1">
    <source>
        <dbReference type="SAM" id="MobiDB-lite"/>
    </source>
</evidence>
<accession>A0A699V035</accession>
<keyword evidence="2" id="KW-0695">RNA-directed DNA polymerase</keyword>
<comment type="caution">
    <text evidence="2">The sequence shown here is derived from an EMBL/GenBank/DDBJ whole genome shotgun (WGS) entry which is preliminary data.</text>
</comment>
<protein>
    <submittedName>
        <fullName evidence="2">RNA-directed DNA polymerase, eukaryota, reverse transcriptase zinc-binding domain protein</fullName>
    </submittedName>
</protein>
<feature type="non-terminal residue" evidence="2">
    <location>
        <position position="83"/>
    </location>
</feature>
<organism evidence="2">
    <name type="scientific">Tanacetum cinerariifolium</name>
    <name type="common">Dalmatian daisy</name>
    <name type="synonym">Chrysanthemum cinerariifolium</name>
    <dbReference type="NCBI Taxonomy" id="118510"/>
    <lineage>
        <taxon>Eukaryota</taxon>
        <taxon>Viridiplantae</taxon>
        <taxon>Streptophyta</taxon>
        <taxon>Embryophyta</taxon>
        <taxon>Tracheophyta</taxon>
        <taxon>Spermatophyta</taxon>
        <taxon>Magnoliopsida</taxon>
        <taxon>eudicotyledons</taxon>
        <taxon>Gunneridae</taxon>
        <taxon>Pentapetalae</taxon>
        <taxon>asterids</taxon>
        <taxon>campanulids</taxon>
        <taxon>Asterales</taxon>
        <taxon>Asteraceae</taxon>
        <taxon>Asteroideae</taxon>
        <taxon>Anthemideae</taxon>
        <taxon>Anthemidinae</taxon>
        <taxon>Tanacetum</taxon>
    </lineage>
</organism>
<feature type="region of interest" description="Disordered" evidence="1">
    <location>
        <begin position="1"/>
        <end position="20"/>
    </location>
</feature>
<keyword evidence="2" id="KW-0548">Nucleotidyltransferase</keyword>
<dbReference type="AlphaFoldDB" id="A0A699V035"/>
<feature type="non-terminal residue" evidence="2">
    <location>
        <position position="1"/>
    </location>
</feature>
<gene>
    <name evidence="2" type="ORF">Tci_898888</name>
</gene>
<name>A0A699V035_TANCI</name>
<dbReference type="GO" id="GO:0003964">
    <property type="term" value="F:RNA-directed DNA polymerase activity"/>
    <property type="evidence" value="ECO:0007669"/>
    <property type="project" value="UniProtKB-KW"/>
</dbReference>
<keyword evidence="2" id="KW-0808">Transferase</keyword>
<sequence>SEHSMKYPPGFTPKEGTDVVGMHTKESDNIVNMSDHNAEEELCVKNKENFLALQETKMENMELFSVKMCWGNFAFDYVHSDSV</sequence>
<evidence type="ECO:0000313" key="2">
    <source>
        <dbReference type="EMBL" id="GFD26919.1"/>
    </source>
</evidence>
<dbReference type="EMBL" id="BKCJ011372704">
    <property type="protein sequence ID" value="GFD26919.1"/>
    <property type="molecule type" value="Genomic_DNA"/>
</dbReference>